<evidence type="ECO:0000256" key="7">
    <source>
        <dbReference type="SAM" id="Phobius"/>
    </source>
</evidence>
<keyword evidence="4 7" id="KW-0812">Transmembrane</keyword>
<dbReference type="GO" id="GO:0000329">
    <property type="term" value="C:fungal-type vacuole membrane"/>
    <property type="evidence" value="ECO:0007669"/>
    <property type="project" value="TreeGrafter"/>
</dbReference>
<accession>A0A1L0B4Y8</accession>
<dbReference type="AlphaFoldDB" id="A0A1L0B4Y8"/>
<feature type="transmembrane region" description="Helical" evidence="7">
    <location>
        <begin position="48"/>
        <end position="70"/>
    </location>
</feature>
<dbReference type="InterPro" id="IPR045035">
    <property type="entry name" value="YSL-like"/>
</dbReference>
<feature type="transmembrane region" description="Helical" evidence="7">
    <location>
        <begin position="117"/>
        <end position="138"/>
    </location>
</feature>
<dbReference type="GO" id="GO:0035673">
    <property type="term" value="F:oligopeptide transmembrane transporter activity"/>
    <property type="evidence" value="ECO:0007669"/>
    <property type="project" value="InterPro"/>
</dbReference>
<dbReference type="InterPro" id="IPR004813">
    <property type="entry name" value="OPT"/>
</dbReference>
<evidence type="ECO:0000256" key="5">
    <source>
        <dbReference type="ARBA" id="ARBA00022989"/>
    </source>
</evidence>
<keyword evidence="9" id="KW-1185">Reference proteome</keyword>
<evidence type="ECO:0000256" key="1">
    <source>
        <dbReference type="ARBA" id="ARBA00004141"/>
    </source>
</evidence>
<comment type="similarity">
    <text evidence="2">Belongs to the oligopeptide OPT transporter family.</text>
</comment>
<evidence type="ECO:0000313" key="9">
    <source>
        <dbReference type="Proteomes" id="UP000183365"/>
    </source>
</evidence>
<feature type="transmembrane region" description="Helical" evidence="7">
    <location>
        <begin position="713"/>
        <end position="740"/>
    </location>
</feature>
<organism evidence="8 9">
    <name type="scientific">Hanseniaspora guilliermondii</name>
    <dbReference type="NCBI Taxonomy" id="56406"/>
    <lineage>
        <taxon>Eukaryota</taxon>
        <taxon>Fungi</taxon>
        <taxon>Dikarya</taxon>
        <taxon>Ascomycota</taxon>
        <taxon>Saccharomycotina</taxon>
        <taxon>Saccharomycetes</taxon>
        <taxon>Saccharomycodales</taxon>
        <taxon>Saccharomycodaceae</taxon>
        <taxon>Hanseniaspora</taxon>
    </lineage>
</organism>
<evidence type="ECO:0000256" key="2">
    <source>
        <dbReference type="ARBA" id="ARBA00008807"/>
    </source>
</evidence>
<sequence length="788" mass="86793">MTSSITEPLINPINNSEEVVYTQQPISSVNCDHNDISEFTKKAYLPQVTLRATIISLLIGTLVLISNMQFGLQSGWITMMTLPSSLLSCAIFKSLYPVFFPKGKKFTDVENVYCQSIAVAVGTSALSLGFVGIVPAIQKFLTVDEAGGLDLSILSYKQLLYWGTGLAFFGVFFAVPLRSQVVIKEKLPFPSGQSTAVLISVLNGNTPIIQEISQHELNQMKLKIDNGTPTEVPLQKANNKTDNSEYLYKQNITILLVTFLISALYTIFSYFVPQVKAIPIFGKYLSAHYMWNFQPSPAYFGQGIIMGHKTTTYMLLGAILGWGFLSYIAYYKKYVDIDVDPNNWQGGISGWVLWPSLTIMLVDSLIGLFVVSMKALVKFYLQRKNMIGFKNSNFKFNKKKSFRPSFFGTKSRDDFPELPLPMPMSNVSDRNIQMNNNLNNSLLNKKRSPSPSNNSNYGSSDNISEVAVDDAEAKILKVKENGHTIIYVSNEHINDDIIDENLLVSKTITITGIAFSFLLCILGMVYVFGIHIIPISSLLLALILSMFLSILAVRALGETDLNPVSGLGKMSQLIFSLITKKSTPGAILINLVAGAISEAGSEQAGDLMQDLKTGHLLGASPKSQFIGMLIGTTYSIPVAAALYLLYDKVYEIPSLEFRIPTALVWINSARLFYGGGLPDGCVSCCLVVGFVFSIISLLKNLMVEFGKGRKHQWLIDVLPSGVAVGISMIILPAFTIQRFLGGMFAFWYYNREGSSRTKLIIVSSGLILGEGVCSVINMIFASLKIPHL</sequence>
<evidence type="ECO:0000313" key="8">
    <source>
        <dbReference type="EMBL" id="SGZ41458.1"/>
    </source>
</evidence>
<feature type="transmembrane region" description="Helical" evidence="7">
    <location>
        <begin position="313"/>
        <end position="331"/>
    </location>
</feature>
<keyword evidence="3" id="KW-0813">Transport</keyword>
<evidence type="ECO:0000256" key="3">
    <source>
        <dbReference type="ARBA" id="ARBA00022448"/>
    </source>
</evidence>
<feature type="transmembrane region" description="Helical" evidence="7">
    <location>
        <begin position="535"/>
        <end position="553"/>
    </location>
</feature>
<feature type="transmembrane region" description="Helical" evidence="7">
    <location>
        <begin position="351"/>
        <end position="377"/>
    </location>
</feature>
<proteinExistence type="inferred from homology"/>
<dbReference type="PANTHER" id="PTHR31645">
    <property type="entry name" value="OLIGOPEPTIDE TRANSPORTER YGL114W-RELATED"/>
    <property type="match status" value="1"/>
</dbReference>
<protein>
    <submittedName>
        <fullName evidence="8">Related to Putative oligopeptide transporter YGL114W</fullName>
    </submittedName>
</protein>
<feature type="transmembrane region" description="Helical" evidence="7">
    <location>
        <begin position="158"/>
        <end position="177"/>
    </location>
</feature>
<dbReference type="NCBIfam" id="TIGR00728">
    <property type="entry name" value="OPT_sfam"/>
    <property type="match status" value="2"/>
</dbReference>
<dbReference type="VEuPathDB" id="FungiDB:HGUI_03659"/>
<dbReference type="Proteomes" id="UP000183365">
    <property type="component" value="Unassembled WGS sequence"/>
</dbReference>
<name>A0A1L0B4Y8_9ASCO</name>
<keyword evidence="6 7" id="KW-0472">Membrane</keyword>
<feature type="transmembrane region" description="Helical" evidence="7">
    <location>
        <begin position="252"/>
        <end position="271"/>
    </location>
</feature>
<reference evidence="9" key="1">
    <citation type="submission" date="2016-11" db="EMBL/GenBank/DDBJ databases">
        <authorList>
            <person name="Guldener U."/>
        </authorList>
    </citation>
    <scope>NUCLEOTIDE SEQUENCE [LARGE SCALE GENOMIC DNA]</scope>
</reference>
<gene>
    <name evidence="8" type="ORF">HGUI_03659</name>
</gene>
<dbReference type="PANTHER" id="PTHR31645:SF0">
    <property type="entry name" value="OLIGOPEPTIDE TRANSPORTER YGL114W-RELATED"/>
    <property type="match status" value="1"/>
</dbReference>
<feature type="transmembrane region" description="Helical" evidence="7">
    <location>
        <begin position="625"/>
        <end position="646"/>
    </location>
</feature>
<dbReference type="Pfam" id="PF03169">
    <property type="entry name" value="OPT"/>
    <property type="match status" value="1"/>
</dbReference>
<dbReference type="EMBL" id="FQNF01000105">
    <property type="protein sequence ID" value="SGZ41458.1"/>
    <property type="molecule type" value="Genomic_DNA"/>
</dbReference>
<evidence type="ECO:0000256" key="6">
    <source>
        <dbReference type="ARBA" id="ARBA00023136"/>
    </source>
</evidence>
<feature type="transmembrane region" description="Helical" evidence="7">
    <location>
        <begin position="76"/>
        <end position="96"/>
    </location>
</feature>
<dbReference type="OrthoDB" id="627262at2759"/>
<feature type="transmembrane region" description="Helical" evidence="7">
    <location>
        <begin position="680"/>
        <end position="701"/>
    </location>
</feature>
<keyword evidence="5 7" id="KW-1133">Transmembrane helix</keyword>
<comment type="subcellular location">
    <subcellularLocation>
        <location evidence="1">Membrane</location>
        <topology evidence="1">Multi-pass membrane protein</topology>
    </subcellularLocation>
</comment>
<evidence type="ECO:0000256" key="4">
    <source>
        <dbReference type="ARBA" id="ARBA00022692"/>
    </source>
</evidence>
<feature type="transmembrane region" description="Helical" evidence="7">
    <location>
        <begin position="508"/>
        <end position="529"/>
    </location>
</feature>
<feature type="transmembrane region" description="Helical" evidence="7">
    <location>
        <begin position="760"/>
        <end position="783"/>
    </location>
</feature>